<dbReference type="Pfam" id="PF02862">
    <property type="entry name" value="DDHD"/>
    <property type="match status" value="1"/>
</dbReference>
<proteinExistence type="predicted"/>
<dbReference type="PANTHER" id="PTHR23509:SF10">
    <property type="entry name" value="LD21067P"/>
    <property type="match status" value="1"/>
</dbReference>
<dbReference type="OMA" id="MCDSINT"/>
<reference evidence="3" key="1">
    <citation type="journal article" date="2016" name="Nature">
        <title>The genome of the seagrass Zostera marina reveals angiosperm adaptation to the sea.</title>
        <authorList>
            <person name="Olsen J.L."/>
            <person name="Rouze P."/>
            <person name="Verhelst B."/>
            <person name="Lin Y.-C."/>
            <person name="Bayer T."/>
            <person name="Collen J."/>
            <person name="Dattolo E."/>
            <person name="De Paoli E."/>
            <person name="Dittami S."/>
            <person name="Maumus F."/>
            <person name="Michel G."/>
            <person name="Kersting A."/>
            <person name="Lauritano C."/>
            <person name="Lohaus R."/>
            <person name="Toepel M."/>
            <person name="Tonon T."/>
            <person name="Vanneste K."/>
            <person name="Amirebrahimi M."/>
            <person name="Brakel J."/>
            <person name="Bostroem C."/>
            <person name="Chovatia M."/>
            <person name="Grimwood J."/>
            <person name="Jenkins J.W."/>
            <person name="Jueterbock A."/>
            <person name="Mraz A."/>
            <person name="Stam W.T."/>
            <person name="Tice H."/>
            <person name="Bornberg-Bauer E."/>
            <person name="Green P.J."/>
            <person name="Pearson G.A."/>
            <person name="Procaccini G."/>
            <person name="Duarte C.M."/>
            <person name="Schmutz J."/>
            <person name="Reusch T.B.H."/>
            <person name="Van de Peer Y."/>
        </authorList>
    </citation>
    <scope>NUCLEOTIDE SEQUENCE [LARGE SCALE GENOMIC DNA]</scope>
    <source>
        <strain evidence="3">cv. Finnish</strain>
    </source>
</reference>
<accession>A0A0K9PFC1</accession>
<evidence type="ECO:0000259" key="1">
    <source>
        <dbReference type="PROSITE" id="PS51043"/>
    </source>
</evidence>
<keyword evidence="3" id="KW-1185">Reference proteome</keyword>
<dbReference type="InterPro" id="IPR058055">
    <property type="entry name" value="PA-PLA1"/>
</dbReference>
<dbReference type="OrthoDB" id="431378at2759"/>
<name>A0A0K9PFC1_ZOSMR</name>
<sequence length="256" mass="29864">MVMQPHSLKNPVILSSVYFHLCEGQSYWKDERISEEIPACRQMFNIFHPFDPVAYRIEPLICKEYMGKRPVLIPYHRGGKRLHIGFQEFAEDLAASSQVIFSNLDSMKVKMVGLFSSKNKNDREEVPNESHVKEKSYGSLMMERLSGSENGRIDHMLQDKTFQHSYISALGSHTNYWRDPDTALFILKHLYRDIPEESNTSEEQTNEGSSDSTSVNRRKQVELFFQRAILEEDIPLTFSDKIVVREFTRKMRKSMN</sequence>
<gene>
    <name evidence="2" type="ORF">ZOSMA_25G00110</name>
</gene>
<dbReference type="SMART" id="SM01127">
    <property type="entry name" value="DDHD"/>
    <property type="match status" value="1"/>
</dbReference>
<dbReference type="InterPro" id="IPR004177">
    <property type="entry name" value="DDHD_dom"/>
</dbReference>
<evidence type="ECO:0000313" key="2">
    <source>
        <dbReference type="EMBL" id="KMZ67626.1"/>
    </source>
</evidence>
<dbReference type="AlphaFoldDB" id="A0A0K9PFC1"/>
<dbReference type="EMBL" id="LFYR01000889">
    <property type="protein sequence ID" value="KMZ67626.1"/>
    <property type="molecule type" value="Genomic_DNA"/>
</dbReference>
<organism evidence="2 3">
    <name type="scientific">Zostera marina</name>
    <name type="common">Eelgrass</name>
    <dbReference type="NCBI Taxonomy" id="29655"/>
    <lineage>
        <taxon>Eukaryota</taxon>
        <taxon>Viridiplantae</taxon>
        <taxon>Streptophyta</taxon>
        <taxon>Embryophyta</taxon>
        <taxon>Tracheophyta</taxon>
        <taxon>Spermatophyta</taxon>
        <taxon>Magnoliopsida</taxon>
        <taxon>Liliopsida</taxon>
        <taxon>Zosteraceae</taxon>
        <taxon>Zostera</taxon>
    </lineage>
</organism>
<dbReference type="PROSITE" id="PS51043">
    <property type="entry name" value="DDHD"/>
    <property type="match status" value="1"/>
</dbReference>
<protein>
    <recommendedName>
        <fullName evidence="1">DDHD domain-containing protein</fullName>
    </recommendedName>
</protein>
<dbReference type="Proteomes" id="UP000036987">
    <property type="component" value="Unassembled WGS sequence"/>
</dbReference>
<comment type="caution">
    <text evidence="2">The sequence shown here is derived from an EMBL/GenBank/DDBJ whole genome shotgun (WGS) entry which is preliminary data.</text>
</comment>
<dbReference type="STRING" id="29655.A0A0K9PFC1"/>
<evidence type="ECO:0000313" key="3">
    <source>
        <dbReference type="Proteomes" id="UP000036987"/>
    </source>
</evidence>
<dbReference type="PANTHER" id="PTHR23509">
    <property type="entry name" value="PA-PL1 PHOSPHOLIPASE FAMILY"/>
    <property type="match status" value="1"/>
</dbReference>
<dbReference type="GO" id="GO:0046872">
    <property type="term" value="F:metal ion binding"/>
    <property type="evidence" value="ECO:0007669"/>
    <property type="project" value="InterPro"/>
</dbReference>
<feature type="domain" description="DDHD" evidence="1">
    <location>
        <begin position="1"/>
        <end position="192"/>
    </location>
</feature>